<dbReference type="RefSeq" id="WP_222876402.1">
    <property type="nucleotide sequence ID" value="NZ_AP023361.1"/>
</dbReference>
<sequence>MPSTFRLLRNLAVLAALVFAGVWALATFVEPTPREMSVIVPIDVEK</sequence>
<evidence type="ECO:0000313" key="2">
    <source>
        <dbReference type="Proteomes" id="UP000515317"/>
    </source>
</evidence>
<dbReference type="AlphaFoldDB" id="A0A6S6QF54"/>
<dbReference type="EMBL" id="AP023361">
    <property type="protein sequence ID" value="BCJ89713.1"/>
    <property type="molecule type" value="Genomic_DNA"/>
</dbReference>
<reference evidence="1 2" key="1">
    <citation type="submission" date="2020-08" db="EMBL/GenBank/DDBJ databases">
        <title>Genome sequence of Rhizobiales bacterium strain IZ6.</title>
        <authorList>
            <person name="Nakai R."/>
            <person name="Naganuma T."/>
        </authorList>
    </citation>
    <scope>NUCLEOTIDE SEQUENCE [LARGE SCALE GENOMIC DNA]</scope>
    <source>
        <strain evidence="1 2">IZ6</strain>
    </source>
</reference>
<keyword evidence="2" id="KW-1185">Reference proteome</keyword>
<proteinExistence type="predicted"/>
<accession>A0A6S6QF54</accession>
<evidence type="ECO:0000313" key="1">
    <source>
        <dbReference type="EMBL" id="BCJ89713.1"/>
    </source>
</evidence>
<protein>
    <recommendedName>
        <fullName evidence="3">Histidine kinase</fullName>
    </recommendedName>
</protein>
<name>A0A6S6QF54_9HYPH</name>
<dbReference type="Proteomes" id="UP000515317">
    <property type="component" value="Chromosome"/>
</dbReference>
<organism evidence="1 2">
    <name type="scientific">Terrihabitans soli</name>
    <dbReference type="NCBI Taxonomy" id="708113"/>
    <lineage>
        <taxon>Bacteria</taxon>
        <taxon>Pseudomonadati</taxon>
        <taxon>Pseudomonadota</taxon>
        <taxon>Alphaproteobacteria</taxon>
        <taxon>Hyphomicrobiales</taxon>
        <taxon>Terrihabitans</taxon>
    </lineage>
</organism>
<gene>
    <name evidence="1" type="ORF">IZ6_04480</name>
</gene>
<evidence type="ECO:0008006" key="3">
    <source>
        <dbReference type="Google" id="ProtNLM"/>
    </source>
</evidence>
<dbReference type="KEGG" id="tso:IZ6_04480"/>